<feature type="compositionally biased region" description="Polar residues" evidence="1">
    <location>
        <begin position="80"/>
        <end position="96"/>
    </location>
</feature>
<dbReference type="GO" id="GO:0030331">
    <property type="term" value="F:nuclear estrogen receptor binding"/>
    <property type="evidence" value="ECO:0007669"/>
    <property type="project" value="TreeGrafter"/>
</dbReference>
<accession>A0A6M2DP14</accession>
<dbReference type="InterPro" id="IPR028213">
    <property type="entry name" value="PA1"/>
</dbReference>
<dbReference type="AlphaFoldDB" id="A0A6M2DP14"/>
<dbReference type="PANTHER" id="PTHR28467">
    <property type="entry name" value="PAXIP1-ASSOCIATED GLUTAMATE-RICH PROTEIN 1"/>
    <property type="match status" value="1"/>
</dbReference>
<name>A0A6M2DP14_XENCH</name>
<dbReference type="PANTHER" id="PTHR28467:SF1">
    <property type="entry name" value="PAXIP1-ASSOCIATED GLUTAMATE-RICH PROTEIN 1"/>
    <property type="match status" value="1"/>
</dbReference>
<evidence type="ECO:0000313" key="2">
    <source>
        <dbReference type="EMBL" id="NOV47614.1"/>
    </source>
</evidence>
<evidence type="ECO:0000256" key="1">
    <source>
        <dbReference type="SAM" id="MobiDB-lite"/>
    </source>
</evidence>
<dbReference type="GO" id="GO:1902808">
    <property type="term" value="P:positive regulation of cell cycle G1/S phase transition"/>
    <property type="evidence" value="ECO:0007669"/>
    <property type="project" value="TreeGrafter"/>
</dbReference>
<proteinExistence type="predicted"/>
<dbReference type="GO" id="GO:0044666">
    <property type="term" value="C:MLL3/4 complex"/>
    <property type="evidence" value="ECO:0007669"/>
    <property type="project" value="TreeGrafter"/>
</dbReference>
<protein>
    <submittedName>
        <fullName evidence="2">Putative paxip1-associated glutamate-rich protein 1 mori</fullName>
    </submittedName>
</protein>
<feature type="region of interest" description="Disordered" evidence="1">
    <location>
        <begin position="56"/>
        <end position="96"/>
    </location>
</feature>
<dbReference type="GO" id="GO:0033148">
    <property type="term" value="P:positive regulation of intracellular estrogen receptor signaling pathway"/>
    <property type="evidence" value="ECO:0007669"/>
    <property type="project" value="TreeGrafter"/>
</dbReference>
<sequence>MAEDNGESSNNDDWVVECSDDELAGVGDDWQPPPAELENLYEEICKNGIIHLEWKCPGRRPPSPIGNEEPSDNTNEELNNEVNSNYEFTDEMSSPQLRVRDAADNELKGSAKKKTSSFAGILLNMERHRQLNQELEQKSE</sequence>
<dbReference type="Pfam" id="PF15364">
    <property type="entry name" value="PAXIP1_C"/>
    <property type="match status" value="1"/>
</dbReference>
<reference evidence="2" key="1">
    <citation type="submission" date="2020-03" db="EMBL/GenBank/DDBJ databases">
        <title>Transcriptomic Profiling of the Digestive Tract of the Rat Flea, Xenopsylla cheopis, Following Blood Feeding and Infection with Yersinia pestis.</title>
        <authorList>
            <person name="Bland D.M."/>
            <person name="Martens C.A."/>
            <person name="Virtaneva K."/>
            <person name="Kanakabandi K."/>
            <person name="Long D."/>
            <person name="Rosenke R."/>
            <person name="Saturday G.A."/>
            <person name="Hoyt F.H."/>
            <person name="Bruno D.P."/>
            <person name="Ribeiro J.M.C."/>
            <person name="Hinnebusch J."/>
        </authorList>
    </citation>
    <scope>NUCLEOTIDE SEQUENCE</scope>
</reference>
<dbReference type="EMBL" id="GIIL01003888">
    <property type="protein sequence ID" value="NOV47614.1"/>
    <property type="molecule type" value="Transcribed_RNA"/>
</dbReference>
<feature type="compositionally biased region" description="Acidic residues" evidence="1">
    <location>
        <begin position="69"/>
        <end position="79"/>
    </location>
</feature>
<organism evidence="2">
    <name type="scientific">Xenopsylla cheopis</name>
    <name type="common">Oriental rat flea</name>
    <name type="synonym">Pulex cheopis</name>
    <dbReference type="NCBI Taxonomy" id="163159"/>
    <lineage>
        <taxon>Eukaryota</taxon>
        <taxon>Metazoa</taxon>
        <taxon>Ecdysozoa</taxon>
        <taxon>Arthropoda</taxon>
        <taxon>Hexapoda</taxon>
        <taxon>Insecta</taxon>
        <taxon>Pterygota</taxon>
        <taxon>Neoptera</taxon>
        <taxon>Endopterygota</taxon>
        <taxon>Siphonaptera</taxon>
        <taxon>Pulicidae</taxon>
        <taxon>Xenopsyllinae</taxon>
        <taxon>Xenopsylla</taxon>
    </lineage>
</organism>